<protein>
    <submittedName>
        <fullName evidence="1">CLUMA_CG009744, isoform A</fullName>
    </submittedName>
</protein>
<dbReference type="AlphaFoldDB" id="A0A1J1I7Q8"/>
<proteinExistence type="predicted"/>
<name>A0A1J1I7Q8_9DIPT</name>
<accession>A0A1J1I7Q8</accession>
<dbReference type="EMBL" id="CVRI01000043">
    <property type="protein sequence ID" value="CRK96325.1"/>
    <property type="molecule type" value="Genomic_DNA"/>
</dbReference>
<sequence length="82" mass="9397">MSHEIPLGLLLYVAFNYHKLLIVLIICYTTCPMFNVQPHSRHYWNGYFNAYDASGLRLSSLKAETTCQCLSCVKQSVTPLRI</sequence>
<reference evidence="1 2" key="1">
    <citation type="submission" date="2015-04" db="EMBL/GenBank/DDBJ databases">
        <authorList>
            <person name="Syromyatnikov M.Y."/>
            <person name="Popov V.N."/>
        </authorList>
    </citation>
    <scope>NUCLEOTIDE SEQUENCE [LARGE SCALE GENOMIC DNA]</scope>
</reference>
<dbReference type="Proteomes" id="UP000183832">
    <property type="component" value="Unassembled WGS sequence"/>
</dbReference>
<gene>
    <name evidence="1" type="ORF">CLUMA_CG009744</name>
</gene>
<keyword evidence="2" id="KW-1185">Reference proteome</keyword>
<organism evidence="1 2">
    <name type="scientific">Clunio marinus</name>
    <dbReference type="NCBI Taxonomy" id="568069"/>
    <lineage>
        <taxon>Eukaryota</taxon>
        <taxon>Metazoa</taxon>
        <taxon>Ecdysozoa</taxon>
        <taxon>Arthropoda</taxon>
        <taxon>Hexapoda</taxon>
        <taxon>Insecta</taxon>
        <taxon>Pterygota</taxon>
        <taxon>Neoptera</taxon>
        <taxon>Endopterygota</taxon>
        <taxon>Diptera</taxon>
        <taxon>Nematocera</taxon>
        <taxon>Chironomoidea</taxon>
        <taxon>Chironomidae</taxon>
        <taxon>Clunio</taxon>
    </lineage>
</organism>
<evidence type="ECO:0000313" key="1">
    <source>
        <dbReference type="EMBL" id="CRK96325.1"/>
    </source>
</evidence>
<evidence type="ECO:0000313" key="2">
    <source>
        <dbReference type="Proteomes" id="UP000183832"/>
    </source>
</evidence>